<dbReference type="AlphaFoldDB" id="A0A1G6UEB2"/>
<dbReference type="Gene3D" id="3.90.56.10">
    <property type="entry name" value="Monooxygenase component MmoB/DmpM"/>
    <property type="match status" value="1"/>
</dbReference>
<sequence length="90" mass="10519">MKQLAFIVFQDNDNARYLVDAIIQDNPHAEVQYQPAMIRIQAEQRLEIRRTTVEEIIGREWDVQEMLIDVISIGGNVAEDDDSFVLEWKN</sequence>
<evidence type="ECO:0000313" key="2">
    <source>
        <dbReference type="EMBL" id="SDD39574.1"/>
    </source>
</evidence>
<name>A0A1G6UEB2_9GAMM</name>
<keyword evidence="3" id="KW-1185">Reference proteome</keyword>
<dbReference type="Pfam" id="PF02406">
    <property type="entry name" value="MmoB_DmpM"/>
    <property type="match status" value="1"/>
</dbReference>
<comment type="similarity">
    <text evidence="1">Belongs to the TmoD/XamoD family.</text>
</comment>
<dbReference type="InterPro" id="IPR003454">
    <property type="entry name" value="MOase_MmoB_DmpM"/>
</dbReference>
<dbReference type="GO" id="GO:0004497">
    <property type="term" value="F:monooxygenase activity"/>
    <property type="evidence" value="ECO:0007669"/>
    <property type="project" value="InterPro"/>
</dbReference>
<dbReference type="RefSeq" id="WP_059392796.1">
    <property type="nucleotide sequence ID" value="NZ_FMZQ01000015.1"/>
</dbReference>
<reference evidence="3" key="1">
    <citation type="submission" date="2016-10" db="EMBL/GenBank/DDBJ databases">
        <authorList>
            <person name="Varghese N."/>
            <person name="Submissions S."/>
        </authorList>
    </citation>
    <scope>NUCLEOTIDE SEQUENCE [LARGE SCALE GENOMIC DNA]</scope>
    <source>
        <strain evidence="3">DSM 26382</strain>
    </source>
</reference>
<evidence type="ECO:0000256" key="1">
    <source>
        <dbReference type="ARBA" id="ARBA00006313"/>
    </source>
</evidence>
<dbReference type="InterPro" id="IPR036889">
    <property type="entry name" value="mOase_MmoB_DmpM_sf"/>
</dbReference>
<protein>
    <submittedName>
        <fullName evidence="2">Phenol hydroxylase P2 protein</fullName>
    </submittedName>
</protein>
<proteinExistence type="inferred from homology"/>
<dbReference type="Proteomes" id="UP000199467">
    <property type="component" value="Unassembled WGS sequence"/>
</dbReference>
<evidence type="ECO:0000313" key="3">
    <source>
        <dbReference type="Proteomes" id="UP000199467"/>
    </source>
</evidence>
<dbReference type="SUPFAM" id="SSF56029">
    <property type="entry name" value="Monooxygenase (hydroxylase) regulatory protein"/>
    <property type="match status" value="1"/>
</dbReference>
<gene>
    <name evidence="2" type="ORF">SAMN05216576_115135</name>
</gene>
<accession>A0A1G6UEB2</accession>
<organism evidence="2 3">
    <name type="scientific">Ectopseudomonas chengduensis</name>
    <dbReference type="NCBI Taxonomy" id="489632"/>
    <lineage>
        <taxon>Bacteria</taxon>
        <taxon>Pseudomonadati</taxon>
        <taxon>Pseudomonadota</taxon>
        <taxon>Gammaproteobacteria</taxon>
        <taxon>Pseudomonadales</taxon>
        <taxon>Pseudomonadaceae</taxon>
        <taxon>Ectopseudomonas</taxon>
    </lineage>
</organism>
<dbReference type="EMBL" id="FMZQ01000015">
    <property type="protein sequence ID" value="SDD39574.1"/>
    <property type="molecule type" value="Genomic_DNA"/>
</dbReference>